<dbReference type="eggNOG" id="KOG4197">
    <property type="taxonomic scope" value="Eukaryota"/>
</dbReference>
<dbReference type="HOGENOM" id="CLU_1423538_0_0_1"/>
<dbReference type="Pfam" id="PF01535">
    <property type="entry name" value="PPR"/>
    <property type="match status" value="1"/>
</dbReference>
<dbReference type="EnsemblPlants" id="OGLUM12G02890.1">
    <property type="protein sequence ID" value="OGLUM12G02890.1"/>
    <property type="gene ID" value="OGLUM12G02890"/>
</dbReference>
<dbReference type="GO" id="GO:0003723">
    <property type="term" value="F:RNA binding"/>
    <property type="evidence" value="ECO:0007669"/>
    <property type="project" value="InterPro"/>
</dbReference>
<evidence type="ECO:0000313" key="5">
    <source>
        <dbReference type="Proteomes" id="UP000026961"/>
    </source>
</evidence>
<dbReference type="GO" id="GO:0009451">
    <property type="term" value="P:RNA modification"/>
    <property type="evidence" value="ECO:0007669"/>
    <property type="project" value="InterPro"/>
</dbReference>
<accession>A0A0E0BNQ0</accession>
<dbReference type="AlphaFoldDB" id="A0A0E0BNQ0"/>
<dbReference type="InterPro" id="IPR011990">
    <property type="entry name" value="TPR-like_helical_dom_sf"/>
</dbReference>
<dbReference type="NCBIfam" id="TIGR00756">
    <property type="entry name" value="PPR"/>
    <property type="match status" value="2"/>
</dbReference>
<dbReference type="Gramene" id="OGLUM12G02890.1">
    <property type="protein sequence ID" value="OGLUM12G02890.1"/>
    <property type="gene ID" value="OGLUM12G02890"/>
</dbReference>
<dbReference type="InterPro" id="IPR002885">
    <property type="entry name" value="PPR_rpt"/>
</dbReference>
<dbReference type="Gene3D" id="1.25.40.10">
    <property type="entry name" value="Tetratricopeptide repeat domain"/>
    <property type="match status" value="2"/>
</dbReference>
<dbReference type="Pfam" id="PF13812">
    <property type="entry name" value="PPR_3"/>
    <property type="match status" value="1"/>
</dbReference>
<sequence>MATNFLQVFFKVSSEMVARARKLFDEMPARDVVSWTSLVSGHAGVGDVREVSGLLSYLRLDGCEPSAVTLAVVLPACTAKEDVVGGGQLHCYAVKSGLSDNLLVLNSILTHLCRMPAFDDEVALFEQSPRRDEISWNIMIPEYSSEGNISKVAEMYQRMRREEMSPSFQTSTTAVAAFAKRKCLREGKRLK</sequence>
<dbReference type="STRING" id="40148.A0A0E0BNQ0"/>
<proteinExistence type="predicted"/>
<dbReference type="Proteomes" id="UP000026961">
    <property type="component" value="Chromosome 12"/>
</dbReference>
<evidence type="ECO:0000313" key="4">
    <source>
        <dbReference type="EnsemblPlants" id="OGLUM12G02890.1"/>
    </source>
</evidence>
<protein>
    <recommendedName>
        <fullName evidence="6">Pentatricopeptide repeat-containing protein</fullName>
    </recommendedName>
</protein>
<dbReference type="PROSITE" id="PS51375">
    <property type="entry name" value="PPR"/>
    <property type="match status" value="2"/>
</dbReference>
<dbReference type="InterPro" id="IPR046960">
    <property type="entry name" value="PPR_At4g14850-like_plant"/>
</dbReference>
<evidence type="ECO:0000256" key="2">
    <source>
        <dbReference type="ARBA" id="ARBA00022946"/>
    </source>
</evidence>
<evidence type="ECO:0008006" key="6">
    <source>
        <dbReference type="Google" id="ProtNLM"/>
    </source>
</evidence>
<organism evidence="4">
    <name type="scientific">Oryza glumipatula</name>
    <dbReference type="NCBI Taxonomy" id="40148"/>
    <lineage>
        <taxon>Eukaryota</taxon>
        <taxon>Viridiplantae</taxon>
        <taxon>Streptophyta</taxon>
        <taxon>Embryophyta</taxon>
        <taxon>Tracheophyta</taxon>
        <taxon>Spermatophyta</taxon>
        <taxon>Magnoliopsida</taxon>
        <taxon>Liliopsida</taxon>
        <taxon>Poales</taxon>
        <taxon>Poaceae</taxon>
        <taxon>BOP clade</taxon>
        <taxon>Oryzoideae</taxon>
        <taxon>Oryzeae</taxon>
        <taxon>Oryzinae</taxon>
        <taxon>Oryza</taxon>
    </lineage>
</organism>
<keyword evidence="2" id="KW-0809">Transit peptide</keyword>
<reference evidence="4" key="1">
    <citation type="submission" date="2015-04" db="UniProtKB">
        <authorList>
            <consortium name="EnsemblPlants"/>
        </authorList>
    </citation>
    <scope>IDENTIFICATION</scope>
</reference>
<keyword evidence="1" id="KW-0677">Repeat</keyword>
<reference evidence="4" key="2">
    <citation type="submission" date="2018-05" db="EMBL/GenBank/DDBJ databases">
        <title>OgluRS3 (Oryza glumaepatula Reference Sequence Version 3).</title>
        <authorList>
            <person name="Zhang J."/>
            <person name="Kudrna D."/>
            <person name="Lee S."/>
            <person name="Talag J."/>
            <person name="Welchert J."/>
            <person name="Wing R.A."/>
        </authorList>
    </citation>
    <scope>NUCLEOTIDE SEQUENCE [LARGE SCALE GENOMIC DNA]</scope>
</reference>
<keyword evidence="5" id="KW-1185">Reference proteome</keyword>
<feature type="repeat" description="PPR" evidence="3">
    <location>
        <begin position="31"/>
        <end position="65"/>
    </location>
</feature>
<feature type="repeat" description="PPR" evidence="3">
    <location>
        <begin position="132"/>
        <end position="166"/>
    </location>
</feature>
<evidence type="ECO:0000256" key="1">
    <source>
        <dbReference type="ARBA" id="ARBA00022737"/>
    </source>
</evidence>
<name>A0A0E0BNQ0_9ORYZ</name>
<evidence type="ECO:0000256" key="3">
    <source>
        <dbReference type="PROSITE-ProRule" id="PRU00708"/>
    </source>
</evidence>
<dbReference type="PANTHER" id="PTHR47926">
    <property type="entry name" value="PENTATRICOPEPTIDE REPEAT-CONTAINING PROTEIN"/>
    <property type="match status" value="1"/>
</dbReference>